<dbReference type="OrthoDB" id="2223458at2"/>
<dbReference type="Proteomes" id="UP000198833">
    <property type="component" value="Unassembled WGS sequence"/>
</dbReference>
<feature type="region of interest" description="Disordered" evidence="1">
    <location>
        <begin position="131"/>
        <end position="165"/>
    </location>
</feature>
<feature type="compositionally biased region" description="Acidic residues" evidence="1">
    <location>
        <begin position="152"/>
        <end position="165"/>
    </location>
</feature>
<dbReference type="AlphaFoldDB" id="A0A1H9BV98"/>
<gene>
    <name evidence="2" type="ORF">SAMN04488558_103114</name>
</gene>
<protein>
    <recommendedName>
        <fullName evidence="4">DUF669 domain-containing protein</fullName>
    </recommendedName>
</protein>
<dbReference type="RefSeq" id="WP_092570895.1">
    <property type="nucleotide sequence ID" value="NZ_FOEN01000003.1"/>
</dbReference>
<dbReference type="EMBL" id="FOEN01000003">
    <property type="protein sequence ID" value="SEP92799.1"/>
    <property type="molecule type" value="Genomic_DNA"/>
</dbReference>
<dbReference type="STRING" id="89093.SAMN04488558_103114"/>
<feature type="compositionally biased region" description="Basic and acidic residues" evidence="1">
    <location>
        <begin position="135"/>
        <end position="144"/>
    </location>
</feature>
<proteinExistence type="predicted"/>
<sequence>MSLLETLKAVKQEGYDPKTDKINNGGLLETGIYPVRLLSAERDISPRGQEQLIIKLEVVSGEFEGRKEVLFLSFNADLPDFVLEKNGKILLSIVEFANIKTKKGDLDDEEMAAETLKRGIGNQFKMDLRIAPNKKNPDYPHRNYEFSSLETEGLEEIDEEDDLPF</sequence>
<accession>A0A1H9BV98</accession>
<evidence type="ECO:0000256" key="1">
    <source>
        <dbReference type="SAM" id="MobiDB-lite"/>
    </source>
</evidence>
<name>A0A1H9BV98_9LACT</name>
<evidence type="ECO:0000313" key="3">
    <source>
        <dbReference type="Proteomes" id="UP000198833"/>
    </source>
</evidence>
<evidence type="ECO:0008006" key="4">
    <source>
        <dbReference type="Google" id="ProtNLM"/>
    </source>
</evidence>
<evidence type="ECO:0000313" key="2">
    <source>
        <dbReference type="EMBL" id="SEP92799.1"/>
    </source>
</evidence>
<reference evidence="2 3" key="1">
    <citation type="submission" date="2016-10" db="EMBL/GenBank/DDBJ databases">
        <authorList>
            <person name="de Groot N.N."/>
        </authorList>
    </citation>
    <scope>NUCLEOTIDE SEQUENCE [LARGE SCALE GENOMIC DNA]</scope>
    <source>
        <strain evidence="2 3">DSM 15695</strain>
    </source>
</reference>
<keyword evidence="3" id="KW-1185">Reference proteome</keyword>
<organism evidence="2 3">
    <name type="scientific">Ignavigranum ruoffiae</name>
    <dbReference type="NCBI Taxonomy" id="89093"/>
    <lineage>
        <taxon>Bacteria</taxon>
        <taxon>Bacillati</taxon>
        <taxon>Bacillota</taxon>
        <taxon>Bacilli</taxon>
        <taxon>Lactobacillales</taxon>
        <taxon>Aerococcaceae</taxon>
        <taxon>Ignavigranum</taxon>
    </lineage>
</organism>